<organism evidence="2 3">
    <name type="scientific">Sphagnum troendelagicum</name>
    <dbReference type="NCBI Taxonomy" id="128251"/>
    <lineage>
        <taxon>Eukaryota</taxon>
        <taxon>Viridiplantae</taxon>
        <taxon>Streptophyta</taxon>
        <taxon>Embryophyta</taxon>
        <taxon>Bryophyta</taxon>
        <taxon>Sphagnophytina</taxon>
        <taxon>Sphagnopsida</taxon>
        <taxon>Sphagnales</taxon>
        <taxon>Sphagnaceae</taxon>
        <taxon>Sphagnum</taxon>
    </lineage>
</organism>
<sequence>MYHLHIFLNFKLKYLLSATQNVLLTIDGRAPLASIDVAFLCATLDWWPPDKCDYGTCSWGNDSMLNLDLGNPLLEKALVELSPLRLRLGGTLEDLVVYDVGNPPVPCLPFVRAPSSAFGFEGGCLSMARWSALMKFFQRTGTVIAFGLNALYNRKKVASGAWGPWNSSNAYDLIQYTVDQGFEVQAWELGNELSGSGVGTKVSAVQFAADMKELRSVIGVLYDGASLKPLVVAPDGFFDYGWFKQFLTAAGPGGVDVITRHIYNLGPGVSKDLESKILNPNYLNNEKKNFQTVRSLLQAVAPSTVAWVGEAGGAYNSGHHLVTDAFIFSFWYLDQLGMAASYGTKVYCRQSFIGGNYGLLNTTTFEPNPDFYSALLWNRLMGTTVLAASFKGALYLRAYAHCQKNTTQGGVTILLINLSKLITYKVSTVLLTAPSKTSTRLEYHLTAANGDLHSQVMLLNGNALGVTLDRNIPTLTPVQVDSSIPISVAPLSIVFAQLPDASVQICGS</sequence>
<evidence type="ECO:0008006" key="4">
    <source>
        <dbReference type="Google" id="ProtNLM"/>
    </source>
</evidence>
<dbReference type="SUPFAM" id="SSF51445">
    <property type="entry name" value="(Trans)glycosidases"/>
    <property type="match status" value="1"/>
</dbReference>
<gene>
    <name evidence="2" type="ORF">CSSPTR1EN2_LOCUS5830</name>
</gene>
<dbReference type="PANTHER" id="PTHR14363:SF17">
    <property type="entry name" value="HEPARANASE-LIKE PROTEIN 3"/>
    <property type="match status" value="1"/>
</dbReference>
<name>A0ABP0TNR3_9BRYO</name>
<accession>A0ABP0TNR3</accession>
<evidence type="ECO:0000256" key="1">
    <source>
        <dbReference type="ARBA" id="ARBA00009800"/>
    </source>
</evidence>
<reference evidence="2" key="1">
    <citation type="submission" date="2024-02" db="EMBL/GenBank/DDBJ databases">
        <authorList>
            <consortium name="ELIXIR-Norway"/>
            <consortium name="Elixir Norway"/>
        </authorList>
    </citation>
    <scope>NUCLEOTIDE SEQUENCE</scope>
</reference>
<dbReference type="Gene3D" id="3.20.20.80">
    <property type="entry name" value="Glycosidases"/>
    <property type="match status" value="1"/>
</dbReference>
<keyword evidence="3" id="KW-1185">Reference proteome</keyword>
<dbReference type="Proteomes" id="UP001497512">
    <property type="component" value="Chromosome 13"/>
</dbReference>
<dbReference type="Pfam" id="PF03662">
    <property type="entry name" value="Glyco_hydro_79n"/>
    <property type="match status" value="1"/>
</dbReference>
<protein>
    <recommendedName>
        <fullName evidence="4">Glycoside hydrolase family 79</fullName>
    </recommendedName>
</protein>
<evidence type="ECO:0000313" key="2">
    <source>
        <dbReference type="EMBL" id="CAK9201284.1"/>
    </source>
</evidence>
<comment type="similarity">
    <text evidence="1">Belongs to the glycosyl hydrolase 79 family.</text>
</comment>
<proteinExistence type="inferred from homology"/>
<dbReference type="InterPro" id="IPR017853">
    <property type="entry name" value="GH"/>
</dbReference>
<dbReference type="PANTHER" id="PTHR14363">
    <property type="entry name" value="HEPARANASE-RELATED"/>
    <property type="match status" value="1"/>
</dbReference>
<dbReference type="InterPro" id="IPR005199">
    <property type="entry name" value="Glyco_hydro_79"/>
</dbReference>
<dbReference type="EMBL" id="OZ019905">
    <property type="protein sequence ID" value="CAK9201284.1"/>
    <property type="molecule type" value="Genomic_DNA"/>
</dbReference>
<evidence type="ECO:0000313" key="3">
    <source>
        <dbReference type="Proteomes" id="UP001497512"/>
    </source>
</evidence>